<accession>A0A9X2FHH3</accession>
<evidence type="ECO:0000313" key="3">
    <source>
        <dbReference type="Proteomes" id="UP001155241"/>
    </source>
</evidence>
<feature type="chain" id="PRO_5040718525" description="Dockerin domain-containing protein" evidence="1">
    <location>
        <begin position="21"/>
        <end position="309"/>
    </location>
</feature>
<evidence type="ECO:0000313" key="2">
    <source>
        <dbReference type="EMBL" id="MCO6046894.1"/>
    </source>
</evidence>
<keyword evidence="3" id="KW-1185">Reference proteome</keyword>
<dbReference type="EMBL" id="JAMXLR010000077">
    <property type="protein sequence ID" value="MCO6046894.1"/>
    <property type="molecule type" value="Genomic_DNA"/>
</dbReference>
<proteinExistence type="predicted"/>
<dbReference type="Proteomes" id="UP001155241">
    <property type="component" value="Unassembled WGS sequence"/>
</dbReference>
<dbReference type="AlphaFoldDB" id="A0A9X2FHH3"/>
<dbReference type="RefSeq" id="WP_252855002.1">
    <property type="nucleotide sequence ID" value="NZ_JAMXLR010000077.1"/>
</dbReference>
<comment type="caution">
    <text evidence="2">The sequence shown here is derived from an EMBL/GenBank/DDBJ whole genome shotgun (WGS) entry which is preliminary data.</text>
</comment>
<protein>
    <recommendedName>
        <fullName evidence="4">Dockerin domain-containing protein</fullName>
    </recommendedName>
</protein>
<dbReference type="InterPro" id="IPR018247">
    <property type="entry name" value="EF_Hand_1_Ca_BS"/>
</dbReference>
<keyword evidence="1" id="KW-0732">Signal</keyword>
<evidence type="ECO:0000256" key="1">
    <source>
        <dbReference type="SAM" id="SignalP"/>
    </source>
</evidence>
<feature type="signal peptide" evidence="1">
    <location>
        <begin position="1"/>
        <end position="20"/>
    </location>
</feature>
<reference evidence="2" key="1">
    <citation type="submission" date="2022-06" db="EMBL/GenBank/DDBJ databases">
        <title>Aeoliella straminimaris, a novel planctomycete from sediments.</title>
        <authorList>
            <person name="Vitorino I.R."/>
            <person name="Lage O.M."/>
        </authorList>
    </citation>
    <scope>NUCLEOTIDE SEQUENCE</scope>
    <source>
        <strain evidence="2">ICT_H6.2</strain>
    </source>
</reference>
<evidence type="ECO:0008006" key="4">
    <source>
        <dbReference type="Google" id="ProtNLM"/>
    </source>
</evidence>
<organism evidence="2 3">
    <name type="scientific">Aeoliella straminimaris</name>
    <dbReference type="NCBI Taxonomy" id="2954799"/>
    <lineage>
        <taxon>Bacteria</taxon>
        <taxon>Pseudomonadati</taxon>
        <taxon>Planctomycetota</taxon>
        <taxon>Planctomycetia</taxon>
        <taxon>Pirellulales</taxon>
        <taxon>Lacipirellulaceae</taxon>
        <taxon>Aeoliella</taxon>
    </lineage>
</organism>
<dbReference type="PROSITE" id="PS00018">
    <property type="entry name" value="EF_HAND_1"/>
    <property type="match status" value="1"/>
</dbReference>
<sequence>MPRKLAILAILLCLSSSASASKVEIVVSGSVEFNQIRASDSSLGLAVEGDPVEIRFYVDSESFTDSASIPTRGYPIQPDTFRFTAGAYSAGLRAVEPSAAAPLWGIRNDDPAVDGFFLSDDVSFPLGVATDQDGRFGPFRTAFSVTYGPLALPSLDVLDAVGNYDLTGLQVFDFAIMDGSNYALGAVFERLTIGPAVQTLPGDFNDDGSVDIADYVVWRNLLGAAESALPSGSTTDDSEVIDLGEYTIWKSNFAAPGSSIASAADAAVPEPSSVVTSLMLVLGGFAIRNYLRTLQPTLQQPQQAAVSTS</sequence>
<name>A0A9X2FHH3_9BACT</name>
<gene>
    <name evidence="2" type="ORF">NG895_23590</name>
</gene>